<protein>
    <submittedName>
        <fullName evidence="1">Uncharacterized protein</fullName>
    </submittedName>
</protein>
<dbReference type="STRING" id="1409788.NC99_07170"/>
<evidence type="ECO:0000313" key="1">
    <source>
        <dbReference type="EMBL" id="KOH46467.1"/>
    </source>
</evidence>
<dbReference type="RefSeq" id="WP_053179804.1">
    <property type="nucleotide sequence ID" value="NZ_LGIA01000026.1"/>
</dbReference>
<comment type="caution">
    <text evidence="1">The sequence shown here is derived from an EMBL/GenBank/DDBJ whole genome shotgun (WGS) entry which is preliminary data.</text>
</comment>
<reference evidence="2" key="1">
    <citation type="submission" date="2015-07" db="EMBL/GenBank/DDBJ databases">
        <title>Genome sequencing of Sunxiuqinia dokdonensis strain SK.</title>
        <authorList>
            <person name="Ahn S."/>
            <person name="Kim B.-C."/>
        </authorList>
    </citation>
    <scope>NUCLEOTIDE SEQUENCE [LARGE SCALE GENOMIC DNA]</scope>
    <source>
        <strain evidence="2">SK</strain>
    </source>
</reference>
<sequence length="86" mass="9889">MKTKISYFFLLHKLERAKQASKKPVTAHGWQGLIRIEATNARMFYLNGPGPAMDGPTTGGLNRLSDNRQIRICPRDTRHWQTDHKN</sequence>
<organism evidence="1 2">
    <name type="scientific">Sunxiuqinia dokdonensis</name>
    <dbReference type="NCBI Taxonomy" id="1409788"/>
    <lineage>
        <taxon>Bacteria</taxon>
        <taxon>Pseudomonadati</taxon>
        <taxon>Bacteroidota</taxon>
        <taxon>Bacteroidia</taxon>
        <taxon>Marinilabiliales</taxon>
        <taxon>Prolixibacteraceae</taxon>
        <taxon>Sunxiuqinia</taxon>
    </lineage>
</organism>
<gene>
    <name evidence="1" type="ORF">NC99_07170</name>
</gene>
<dbReference type="AlphaFoldDB" id="A0A0L8VE55"/>
<dbReference type="Proteomes" id="UP000036958">
    <property type="component" value="Unassembled WGS sequence"/>
</dbReference>
<accession>A0A0L8VE55</accession>
<proteinExistence type="predicted"/>
<evidence type="ECO:0000313" key="2">
    <source>
        <dbReference type="Proteomes" id="UP000036958"/>
    </source>
</evidence>
<name>A0A0L8VE55_9BACT</name>
<dbReference type="EMBL" id="LGIA01000026">
    <property type="protein sequence ID" value="KOH46467.1"/>
    <property type="molecule type" value="Genomic_DNA"/>
</dbReference>
<keyword evidence="2" id="KW-1185">Reference proteome</keyword>